<dbReference type="InterPro" id="IPR049945">
    <property type="entry name" value="AAA_22"/>
</dbReference>
<dbReference type="InterPro" id="IPR027417">
    <property type="entry name" value="P-loop_NTPase"/>
</dbReference>
<dbReference type="Gene3D" id="3.40.50.300">
    <property type="entry name" value="P-loop containing nucleotide triphosphate hydrolases"/>
    <property type="match status" value="1"/>
</dbReference>
<dbReference type="InterPro" id="IPR003593">
    <property type="entry name" value="AAA+_ATPase"/>
</dbReference>
<reference evidence="3" key="1">
    <citation type="submission" date="2018-08" db="EMBL/GenBank/DDBJ databases">
        <authorList>
            <person name="Im W.T."/>
        </authorList>
    </citation>
    <scope>NUCLEOTIDE SEQUENCE [LARGE SCALE GENOMIC DNA]</scope>
    <source>
        <strain evidence="3">LA-28</strain>
    </source>
</reference>
<dbReference type="AlphaFoldDB" id="A0A371X206"/>
<dbReference type="InterPro" id="IPR052026">
    <property type="entry name" value="ExeA_AAA_ATPase_DNA-bind"/>
</dbReference>
<dbReference type="RefSeq" id="WP_116625833.1">
    <property type="nucleotide sequence ID" value="NZ_QURN01000028.1"/>
</dbReference>
<comment type="caution">
    <text evidence="2">The sequence shown here is derived from an EMBL/GenBank/DDBJ whole genome shotgun (WGS) entry which is preliminary data.</text>
</comment>
<dbReference type="Pfam" id="PF13401">
    <property type="entry name" value="AAA_22"/>
    <property type="match status" value="1"/>
</dbReference>
<dbReference type="PANTHER" id="PTHR35894:SF1">
    <property type="entry name" value="PHOSPHORIBULOKINASE _ URIDINE KINASE FAMILY"/>
    <property type="match status" value="1"/>
</dbReference>
<name>A0A371X206_9HYPH</name>
<feature type="domain" description="AAA+ ATPase" evidence="1">
    <location>
        <begin position="68"/>
        <end position="219"/>
    </location>
</feature>
<sequence length="304" mass="34229">MYEARVTQAPQKDAGQDPAAALNSYLIYAQFFGLRERPFSLLPNPDYLYWTEGHTLAFAMLEYGLVTFAPITVITGEVGAGKTTLIHHLLRSIPRDLRIGLISNAQADRGKLIDWALHALGEEQDTRTSYVKRFKLLEEIVRNEYDSGRGTVLIVDEAQNLSKAMLEELRCFSNMNGSNEELLQIVLVGQPELRRMISEQRMPQFAQRVSAQFHLTGMPESAIGSYIAHRLKVAGADHEIFLPDTFEPIYRASRGLPRIINQICDYALVYAFAQERQTIDGELIESVVSDRRAQSRPSQPTGLS</sequence>
<dbReference type="SUPFAM" id="SSF52540">
    <property type="entry name" value="P-loop containing nucleoside triphosphate hydrolases"/>
    <property type="match status" value="1"/>
</dbReference>
<protein>
    <submittedName>
        <fullName evidence="2">DUF2075 domain-containing protein</fullName>
    </submittedName>
</protein>
<evidence type="ECO:0000313" key="3">
    <source>
        <dbReference type="Proteomes" id="UP000262379"/>
    </source>
</evidence>
<dbReference type="EMBL" id="QURN01000028">
    <property type="protein sequence ID" value="RFC63263.1"/>
    <property type="molecule type" value="Genomic_DNA"/>
</dbReference>
<accession>A0A371X206</accession>
<keyword evidence="3" id="KW-1185">Reference proteome</keyword>
<proteinExistence type="predicted"/>
<dbReference type="Proteomes" id="UP000262379">
    <property type="component" value="Unassembled WGS sequence"/>
</dbReference>
<dbReference type="GO" id="GO:0016887">
    <property type="term" value="F:ATP hydrolysis activity"/>
    <property type="evidence" value="ECO:0007669"/>
    <property type="project" value="InterPro"/>
</dbReference>
<evidence type="ECO:0000259" key="1">
    <source>
        <dbReference type="SMART" id="SM00382"/>
    </source>
</evidence>
<evidence type="ECO:0000313" key="2">
    <source>
        <dbReference type="EMBL" id="RFC63263.1"/>
    </source>
</evidence>
<dbReference type="SMART" id="SM00382">
    <property type="entry name" value="AAA"/>
    <property type="match status" value="1"/>
</dbReference>
<gene>
    <name evidence="2" type="ORF">DY251_20825</name>
</gene>
<dbReference type="PANTHER" id="PTHR35894">
    <property type="entry name" value="GENERAL SECRETION PATHWAY PROTEIN A-RELATED"/>
    <property type="match status" value="1"/>
</dbReference>
<organism evidence="2 3">
    <name type="scientific">Mesorhizobium denitrificans</name>
    <dbReference type="NCBI Taxonomy" id="2294114"/>
    <lineage>
        <taxon>Bacteria</taxon>
        <taxon>Pseudomonadati</taxon>
        <taxon>Pseudomonadota</taxon>
        <taxon>Alphaproteobacteria</taxon>
        <taxon>Hyphomicrobiales</taxon>
        <taxon>Phyllobacteriaceae</taxon>
        <taxon>Mesorhizobium</taxon>
    </lineage>
</organism>